<dbReference type="EMBL" id="AWUE01013953">
    <property type="protein sequence ID" value="OMP05506.1"/>
    <property type="molecule type" value="Genomic_DNA"/>
</dbReference>
<reference evidence="2" key="1">
    <citation type="submission" date="2013-09" db="EMBL/GenBank/DDBJ databases">
        <title>Corchorus olitorius genome sequencing.</title>
        <authorList>
            <person name="Alam M."/>
            <person name="Haque M.S."/>
            <person name="Islam M.S."/>
            <person name="Emdad E.M."/>
            <person name="Islam M.M."/>
            <person name="Ahmed B."/>
            <person name="Halim A."/>
            <person name="Hossen Q.M.M."/>
            <person name="Hossain M.Z."/>
            <person name="Ahmed R."/>
            <person name="Khan M.M."/>
            <person name="Islam R."/>
            <person name="Rashid M.M."/>
            <person name="Khan S.A."/>
            <person name="Rahman M.S."/>
            <person name="Alam M."/>
            <person name="Yahiya A.S."/>
            <person name="Khan M.S."/>
            <person name="Azam M.S."/>
            <person name="Haque T."/>
            <person name="Lashkar M.Z.H."/>
            <person name="Akhand A.I."/>
            <person name="Morshed G."/>
            <person name="Roy S."/>
            <person name="Uddin K.S."/>
            <person name="Rabeya T."/>
            <person name="Hossain A.S."/>
            <person name="Chowdhury A."/>
            <person name="Snigdha A.R."/>
            <person name="Mortoza M.S."/>
            <person name="Matin S.A."/>
            <person name="Hoque S.M.E."/>
            <person name="Islam M.K."/>
            <person name="Roy D.K."/>
            <person name="Haider R."/>
            <person name="Moosa M.M."/>
            <person name="Elias S.M."/>
            <person name="Hasan A.M."/>
            <person name="Jahan S."/>
            <person name="Shafiuddin M."/>
            <person name="Mahmood N."/>
            <person name="Shommy N.S."/>
        </authorList>
    </citation>
    <scope>NUCLEOTIDE SEQUENCE [LARGE SCALE GENOMIC DNA]</scope>
    <source>
        <strain evidence="2">cv. O-4</strain>
    </source>
</reference>
<keyword evidence="2" id="KW-1185">Reference proteome</keyword>
<dbReference type="Proteomes" id="UP000187203">
    <property type="component" value="Unassembled WGS sequence"/>
</dbReference>
<sequence length="145" mass="16651">MGREQGRGKGRRVERFHESSRMNRGDSFFWKRGRHRGIRRERQSKGFSLREVAPVASSFGDASSVELMALLDYTILLIPMLLFGDWNVVDFVGTEFLNIAWHYEVNGSLDGPTAEDRLGWPEHNKRHCFTMAIGYNNFDVNAANI</sequence>
<gene>
    <name evidence="1" type="ORF">COLO4_08804</name>
</gene>
<organism evidence="1 2">
    <name type="scientific">Corchorus olitorius</name>
    <dbReference type="NCBI Taxonomy" id="93759"/>
    <lineage>
        <taxon>Eukaryota</taxon>
        <taxon>Viridiplantae</taxon>
        <taxon>Streptophyta</taxon>
        <taxon>Embryophyta</taxon>
        <taxon>Tracheophyta</taxon>
        <taxon>Spermatophyta</taxon>
        <taxon>Magnoliopsida</taxon>
        <taxon>eudicotyledons</taxon>
        <taxon>Gunneridae</taxon>
        <taxon>Pentapetalae</taxon>
        <taxon>rosids</taxon>
        <taxon>malvids</taxon>
        <taxon>Malvales</taxon>
        <taxon>Malvaceae</taxon>
        <taxon>Grewioideae</taxon>
        <taxon>Apeibeae</taxon>
        <taxon>Corchorus</taxon>
    </lineage>
</organism>
<comment type="caution">
    <text evidence="1">The sequence shown here is derived from an EMBL/GenBank/DDBJ whole genome shotgun (WGS) entry which is preliminary data.</text>
</comment>
<evidence type="ECO:0000313" key="1">
    <source>
        <dbReference type="EMBL" id="OMP05506.1"/>
    </source>
</evidence>
<name>A0A1R3KEJ7_9ROSI</name>
<protein>
    <submittedName>
        <fullName evidence="1">Uncharacterized protein</fullName>
    </submittedName>
</protein>
<dbReference type="AlphaFoldDB" id="A0A1R3KEJ7"/>
<accession>A0A1R3KEJ7</accession>
<evidence type="ECO:0000313" key="2">
    <source>
        <dbReference type="Proteomes" id="UP000187203"/>
    </source>
</evidence>
<proteinExistence type="predicted"/>